<dbReference type="PRINTS" id="PR01613">
    <property type="entry name" value="FIMBRIALPAPF"/>
</dbReference>
<dbReference type="Proteomes" id="UP000254454">
    <property type="component" value="Unassembled WGS sequence"/>
</dbReference>
<feature type="chain" id="PRO_5016819704" evidence="1">
    <location>
        <begin position="24"/>
        <end position="192"/>
    </location>
</feature>
<dbReference type="Pfam" id="PF00419">
    <property type="entry name" value="Fimbrial"/>
    <property type="match status" value="1"/>
</dbReference>
<dbReference type="GeneID" id="86945064"/>
<dbReference type="InterPro" id="IPR000259">
    <property type="entry name" value="Adhesion_dom_fimbrial"/>
</dbReference>
<dbReference type="InterPro" id="IPR008966">
    <property type="entry name" value="Adhesion_dom_sf"/>
</dbReference>
<organism evidence="3 4">
    <name type="scientific">Escherichia marmotae</name>
    <dbReference type="NCBI Taxonomy" id="1499973"/>
    <lineage>
        <taxon>Bacteria</taxon>
        <taxon>Pseudomonadati</taxon>
        <taxon>Pseudomonadota</taxon>
        <taxon>Gammaproteobacteria</taxon>
        <taxon>Enterobacterales</taxon>
        <taxon>Enterobacteriaceae</taxon>
        <taxon>Escherichia</taxon>
    </lineage>
</organism>
<protein>
    <submittedName>
        <fullName evidence="3">Fimbrial protein</fullName>
    </submittedName>
</protein>
<dbReference type="RefSeq" id="WP_061090667.1">
    <property type="nucleotide sequence ID" value="NZ_CP072689.1"/>
</dbReference>
<gene>
    <name evidence="3" type="ORF">C4A13_03459</name>
</gene>
<reference evidence="3 4" key="1">
    <citation type="submission" date="2018-06" db="EMBL/GenBank/DDBJ databases">
        <title>Recombination Drives Gene Content and Phenotype Evolution in Wild Type E. coli Strains.</title>
        <authorList>
            <person name="Field C.M."/>
            <person name="Silander O.K."/>
            <person name="Van Nimwegen E."/>
        </authorList>
    </citation>
    <scope>NUCLEOTIDE SEQUENCE [LARGE SCALE GENOMIC DNA]</scope>
    <source>
        <strain evidence="3 4">SC344</strain>
    </source>
</reference>
<dbReference type="GO" id="GO:0009289">
    <property type="term" value="C:pilus"/>
    <property type="evidence" value="ECO:0007669"/>
    <property type="project" value="InterPro"/>
</dbReference>
<evidence type="ECO:0000259" key="2">
    <source>
        <dbReference type="Pfam" id="PF00419"/>
    </source>
</evidence>
<dbReference type="NCBIfam" id="NF011794">
    <property type="entry name" value="PRK15262.1"/>
    <property type="match status" value="1"/>
</dbReference>
<dbReference type="SUPFAM" id="SSF49401">
    <property type="entry name" value="Bacterial adhesins"/>
    <property type="match status" value="1"/>
</dbReference>
<dbReference type="InterPro" id="IPR036937">
    <property type="entry name" value="Adhesion_dom_fimbrial_sf"/>
</dbReference>
<dbReference type="PANTHER" id="PTHR33420:SF5">
    <property type="entry name" value="FIMBRIAL SUBUNIT"/>
    <property type="match status" value="1"/>
</dbReference>
<evidence type="ECO:0000256" key="1">
    <source>
        <dbReference type="SAM" id="SignalP"/>
    </source>
</evidence>
<name>A0A370V6H9_9ESCH</name>
<accession>A0A370V6H9</accession>
<comment type="caution">
    <text evidence="3">The sequence shown here is derived from an EMBL/GenBank/DDBJ whole genome shotgun (WGS) entry which is preliminary data.</text>
</comment>
<dbReference type="Gene3D" id="2.60.40.1090">
    <property type="entry name" value="Fimbrial-type adhesion domain"/>
    <property type="match status" value="1"/>
</dbReference>
<keyword evidence="1" id="KW-0732">Signal</keyword>
<dbReference type="InterPro" id="IPR050263">
    <property type="entry name" value="Bact_Fimbrial_Adh_Pro"/>
</dbReference>
<feature type="signal peptide" evidence="1">
    <location>
        <begin position="1"/>
        <end position="23"/>
    </location>
</feature>
<dbReference type="PANTHER" id="PTHR33420">
    <property type="entry name" value="FIMBRIAL SUBUNIT ELFA-RELATED"/>
    <property type="match status" value="1"/>
</dbReference>
<dbReference type="InterPro" id="IPR005430">
    <property type="entry name" value="P_pili_tip_PapF"/>
</dbReference>
<dbReference type="EMBL" id="QONO01000100">
    <property type="protein sequence ID" value="RDR26442.1"/>
    <property type="molecule type" value="Genomic_DNA"/>
</dbReference>
<evidence type="ECO:0000313" key="4">
    <source>
        <dbReference type="Proteomes" id="UP000254454"/>
    </source>
</evidence>
<dbReference type="GO" id="GO:0043709">
    <property type="term" value="P:cell adhesion involved in single-species biofilm formation"/>
    <property type="evidence" value="ECO:0007669"/>
    <property type="project" value="TreeGrafter"/>
</dbReference>
<sequence length="192" mass="20440">MKKHGLSTTLIISAALFSASTLADVSVDFNAKVLSTTCTVSVSNSGTVDLGTVSLGYFASGITAEQYFSGGQEFFIHLYNCSGSAPTGTTNLHLDFKPKNGAFAAGSQQIFPNEESNGAKNVGVVIFSTHDRSNMFNVWSPAGISRSTYTVNAQSLNNSTWAFYTRMQKVDDIASVTAGKVATSVLVDTWYD</sequence>
<dbReference type="AlphaFoldDB" id="A0A370V6H9"/>
<feature type="domain" description="Fimbrial-type adhesion" evidence="2">
    <location>
        <begin position="29"/>
        <end position="181"/>
    </location>
</feature>
<evidence type="ECO:0000313" key="3">
    <source>
        <dbReference type="EMBL" id="RDR26442.1"/>
    </source>
</evidence>
<proteinExistence type="predicted"/>